<gene>
    <name evidence="1" type="ORF">HMPREF1051_2029</name>
</gene>
<reference evidence="1 2" key="1">
    <citation type="submission" date="2012-04" db="EMBL/GenBank/DDBJ databases">
        <authorList>
            <person name="Harkins D.M."/>
            <person name="Madupu R."/>
            <person name="Durkin A.S."/>
            <person name="Torralba M."/>
            <person name="Methe B."/>
            <person name="Sutton G.G."/>
            <person name="Nelson K.E."/>
        </authorList>
    </citation>
    <scope>NUCLEOTIDE SEQUENCE [LARGE SCALE GENOMIC DNA]</scope>
    <source>
        <strain evidence="1 2">VK64</strain>
    </source>
</reference>
<name>I2NW07_NEISI</name>
<evidence type="ECO:0000313" key="1">
    <source>
        <dbReference type="EMBL" id="EIG30018.1"/>
    </source>
</evidence>
<proteinExistence type="predicted"/>
<accession>I2NW07</accession>
<dbReference type="EMBL" id="AJMT01000027">
    <property type="protein sequence ID" value="EIG30018.1"/>
    <property type="molecule type" value="Genomic_DNA"/>
</dbReference>
<dbReference type="AlphaFoldDB" id="I2NW07"/>
<dbReference type="PATRIC" id="fig|1095748.3.peg.426"/>
<comment type="caution">
    <text evidence="1">The sequence shown here is derived from an EMBL/GenBank/DDBJ whole genome shotgun (WGS) entry which is preliminary data.</text>
</comment>
<organism evidence="1 2">
    <name type="scientific">Neisseria sicca VK64</name>
    <dbReference type="NCBI Taxonomy" id="1095748"/>
    <lineage>
        <taxon>Bacteria</taxon>
        <taxon>Pseudomonadati</taxon>
        <taxon>Pseudomonadota</taxon>
        <taxon>Betaproteobacteria</taxon>
        <taxon>Neisseriales</taxon>
        <taxon>Neisseriaceae</taxon>
        <taxon>Neisseria</taxon>
    </lineage>
</organism>
<sequence length="39" mass="4654">MDKFVPLVRGRLKIWFPSIEMGNSVYFMNKKLKNFALSF</sequence>
<protein>
    <submittedName>
        <fullName evidence="1">Uncharacterized protein</fullName>
    </submittedName>
</protein>
<dbReference type="Proteomes" id="UP000004473">
    <property type="component" value="Unassembled WGS sequence"/>
</dbReference>
<evidence type="ECO:0000313" key="2">
    <source>
        <dbReference type="Proteomes" id="UP000004473"/>
    </source>
</evidence>